<keyword evidence="2" id="KW-0186">Copper</keyword>
<dbReference type="GO" id="GO:0042597">
    <property type="term" value="C:periplasmic space"/>
    <property type="evidence" value="ECO:0007669"/>
    <property type="project" value="InterPro"/>
</dbReference>
<dbReference type="Pfam" id="PF04234">
    <property type="entry name" value="CopC"/>
    <property type="match status" value="1"/>
</dbReference>
<keyword evidence="8" id="KW-1185">Reference proteome</keyword>
<evidence type="ECO:0000256" key="5">
    <source>
        <dbReference type="SAM" id="SignalP"/>
    </source>
</evidence>
<accession>A0A1Q2HX06</accession>
<keyword evidence="4" id="KW-0472">Membrane</keyword>
<sequence length="201" mass="20949" precursor="true">MRRLDRIRTSGVIVAAASVALIAAPNALAHDAVIGGSPANGEVLEEFPSTLSLEFSGVPQDGFNTFALSRVSDGQPEVLYSGEPELDGQWVSLDVPSGLDTKPGDYRIGFQIVSSDGHATKGMTNFTYAPAGSEVSPVDSETAGESGESIVQPENLDDETQSNMNLILAVLGVVAVAGAAFAALARRKKTEDLEGDLGEKE</sequence>
<keyword evidence="4" id="KW-0812">Transmembrane</keyword>
<feature type="region of interest" description="Disordered" evidence="3">
    <location>
        <begin position="130"/>
        <end position="155"/>
    </location>
</feature>
<gene>
    <name evidence="7" type="ORF">CGLAU_07095</name>
</gene>
<evidence type="ECO:0000256" key="2">
    <source>
        <dbReference type="ARBA" id="ARBA00023008"/>
    </source>
</evidence>
<organism evidence="7 8">
    <name type="scientific">Corynebacterium glaucum</name>
    <dbReference type="NCBI Taxonomy" id="187491"/>
    <lineage>
        <taxon>Bacteria</taxon>
        <taxon>Bacillati</taxon>
        <taxon>Actinomycetota</taxon>
        <taxon>Actinomycetes</taxon>
        <taxon>Mycobacteriales</taxon>
        <taxon>Corynebacteriaceae</taxon>
        <taxon>Corynebacterium</taxon>
    </lineage>
</organism>
<dbReference type="OrthoDB" id="5242236at2"/>
<evidence type="ECO:0000313" key="8">
    <source>
        <dbReference type="Proteomes" id="UP000217209"/>
    </source>
</evidence>
<dbReference type="GO" id="GO:0046688">
    <property type="term" value="P:response to copper ion"/>
    <property type="evidence" value="ECO:0007669"/>
    <property type="project" value="InterPro"/>
</dbReference>
<dbReference type="InterPro" id="IPR014756">
    <property type="entry name" value="Ig_E-set"/>
</dbReference>
<feature type="signal peptide" evidence="5">
    <location>
        <begin position="1"/>
        <end position="29"/>
    </location>
</feature>
<evidence type="ECO:0000259" key="6">
    <source>
        <dbReference type="Pfam" id="PF04234"/>
    </source>
</evidence>
<evidence type="ECO:0000313" key="7">
    <source>
        <dbReference type="EMBL" id="AQQ15381.1"/>
    </source>
</evidence>
<keyword evidence="1 5" id="KW-0732">Signal</keyword>
<dbReference type="AlphaFoldDB" id="A0A1Q2HX06"/>
<dbReference type="KEGG" id="cgv:CGLAU_07095"/>
<dbReference type="InterPro" id="IPR007348">
    <property type="entry name" value="CopC_dom"/>
</dbReference>
<reference evidence="7 8" key="1">
    <citation type="submission" date="2016-12" db="EMBL/GenBank/DDBJ databases">
        <authorList>
            <person name="Song W.-J."/>
            <person name="Kurnit D.M."/>
        </authorList>
    </citation>
    <scope>NUCLEOTIDE SEQUENCE [LARGE SCALE GENOMIC DNA]</scope>
    <source>
        <strain evidence="7 8">DSM 30827</strain>
    </source>
</reference>
<dbReference type="Gene3D" id="2.60.40.1220">
    <property type="match status" value="1"/>
</dbReference>
<dbReference type="Proteomes" id="UP000217209">
    <property type="component" value="Chromosome"/>
</dbReference>
<feature type="chain" id="PRO_5013088944" description="CopC domain-containing protein" evidence="5">
    <location>
        <begin position="30"/>
        <end position="201"/>
    </location>
</feature>
<dbReference type="RefSeq" id="WP_095660079.1">
    <property type="nucleotide sequence ID" value="NZ_CP019688.1"/>
</dbReference>
<name>A0A1Q2HX06_9CORY</name>
<keyword evidence="4" id="KW-1133">Transmembrane helix</keyword>
<feature type="transmembrane region" description="Helical" evidence="4">
    <location>
        <begin position="166"/>
        <end position="185"/>
    </location>
</feature>
<evidence type="ECO:0000256" key="3">
    <source>
        <dbReference type="SAM" id="MobiDB-lite"/>
    </source>
</evidence>
<feature type="domain" description="CopC" evidence="6">
    <location>
        <begin position="30"/>
        <end position="127"/>
    </location>
</feature>
<evidence type="ECO:0000256" key="1">
    <source>
        <dbReference type="ARBA" id="ARBA00022729"/>
    </source>
</evidence>
<dbReference type="SUPFAM" id="SSF81296">
    <property type="entry name" value="E set domains"/>
    <property type="match status" value="1"/>
</dbReference>
<proteinExistence type="predicted"/>
<dbReference type="InterPro" id="IPR014755">
    <property type="entry name" value="Cu-Rt/internalin_Ig-like"/>
</dbReference>
<evidence type="ECO:0000256" key="4">
    <source>
        <dbReference type="SAM" id="Phobius"/>
    </source>
</evidence>
<dbReference type="GO" id="GO:0005507">
    <property type="term" value="F:copper ion binding"/>
    <property type="evidence" value="ECO:0007669"/>
    <property type="project" value="InterPro"/>
</dbReference>
<protein>
    <recommendedName>
        <fullName evidence="6">CopC domain-containing protein</fullName>
    </recommendedName>
</protein>
<dbReference type="EMBL" id="CP019688">
    <property type="protein sequence ID" value="AQQ15381.1"/>
    <property type="molecule type" value="Genomic_DNA"/>
</dbReference>